<dbReference type="GO" id="GO:0046589">
    <property type="term" value="F:ribonuclease T1 activity"/>
    <property type="evidence" value="ECO:0007669"/>
    <property type="project" value="UniProtKB-EC"/>
</dbReference>
<dbReference type="InterPro" id="IPR000026">
    <property type="entry name" value="N1-like"/>
</dbReference>
<evidence type="ECO:0000313" key="7">
    <source>
        <dbReference type="EMBL" id="KAJ3571009.1"/>
    </source>
</evidence>
<dbReference type="Gene3D" id="3.10.450.30">
    <property type="entry name" value="Microbial ribonucleases"/>
    <property type="match status" value="1"/>
</dbReference>
<reference evidence="7" key="1">
    <citation type="submission" date="2022-07" db="EMBL/GenBank/DDBJ databases">
        <title>Genome Sequence of Xylaria arbuscula.</title>
        <authorList>
            <person name="Buettner E."/>
        </authorList>
    </citation>
    <scope>NUCLEOTIDE SEQUENCE</scope>
    <source>
        <strain evidence="7">VT107</strain>
    </source>
</reference>
<evidence type="ECO:0000256" key="6">
    <source>
        <dbReference type="SAM" id="SignalP"/>
    </source>
</evidence>
<dbReference type="Pfam" id="PF00545">
    <property type="entry name" value="Ribonuclease"/>
    <property type="match status" value="1"/>
</dbReference>
<proteinExistence type="predicted"/>
<evidence type="ECO:0000313" key="8">
    <source>
        <dbReference type="Proteomes" id="UP001148614"/>
    </source>
</evidence>
<feature type="signal peptide" evidence="6">
    <location>
        <begin position="1"/>
        <end position="15"/>
    </location>
</feature>
<keyword evidence="8" id="KW-1185">Reference proteome</keyword>
<dbReference type="EMBL" id="JANPWZ010000878">
    <property type="protein sequence ID" value="KAJ3571009.1"/>
    <property type="molecule type" value="Genomic_DNA"/>
</dbReference>
<dbReference type="SUPFAM" id="SSF53933">
    <property type="entry name" value="Microbial ribonucleases"/>
    <property type="match status" value="1"/>
</dbReference>
<keyword evidence="1" id="KW-0540">Nuclease</keyword>
<keyword evidence="3" id="KW-0378">Hydrolase</keyword>
<evidence type="ECO:0000256" key="3">
    <source>
        <dbReference type="ARBA" id="ARBA00022801"/>
    </source>
</evidence>
<comment type="caution">
    <text evidence="7">The sequence shown here is derived from an EMBL/GenBank/DDBJ whole genome shotgun (WGS) entry which is preliminary data.</text>
</comment>
<keyword evidence="4" id="KW-1015">Disulfide bond</keyword>
<dbReference type="InterPro" id="IPR016191">
    <property type="entry name" value="Ribonuclease/ribotoxin"/>
</dbReference>
<dbReference type="PANTHER" id="PTHR42104:SF2">
    <property type="entry name" value="GUANYL-SPECIFIC RIBONUCLEASE, PUTATIVE (AFU_ORTHOLOGUE AFUA_4G01200)-RELATED"/>
    <property type="match status" value="1"/>
</dbReference>
<keyword evidence="2" id="KW-0255">Endonuclease</keyword>
<dbReference type="Proteomes" id="UP001148614">
    <property type="component" value="Unassembled WGS sequence"/>
</dbReference>
<dbReference type="GO" id="GO:0003723">
    <property type="term" value="F:RNA binding"/>
    <property type="evidence" value="ECO:0007669"/>
    <property type="project" value="InterPro"/>
</dbReference>
<feature type="chain" id="PRO_5040816772" evidence="6">
    <location>
        <begin position="16"/>
        <end position="163"/>
    </location>
</feature>
<evidence type="ECO:0000256" key="1">
    <source>
        <dbReference type="ARBA" id="ARBA00022722"/>
    </source>
</evidence>
<keyword evidence="5" id="KW-0456">Lyase</keyword>
<evidence type="ECO:0000256" key="5">
    <source>
        <dbReference type="ARBA" id="ARBA00023239"/>
    </source>
</evidence>
<dbReference type="PANTHER" id="PTHR42104">
    <property type="entry name" value="EXTRACELLULAR GUANYL-SPECIFIC RIBONUCLEASE RNTA (AFU_ORTHOLOGUE AFUA_4G03230)"/>
    <property type="match status" value="1"/>
</dbReference>
<name>A0A9W8NEE3_9PEZI</name>
<sequence length="163" mass="17687">MKAVATTFLLPLALAAPPNIFKRALPDHTPVNIPNFDGFDANCGGTTIAADDIFNAVAWGTNLQRAGQTVGSNNYPHYYGNGEAFKFQDDLCNQQPQNNRQEFPIVKGDTYDGDPDDAGLYRAIYVHDPNSQPDFEGNPTSTYCGTIYHAGSDNSFKGCDVST</sequence>
<evidence type="ECO:0000256" key="2">
    <source>
        <dbReference type="ARBA" id="ARBA00022759"/>
    </source>
</evidence>
<accession>A0A9W8NEE3</accession>
<dbReference type="GO" id="GO:0016787">
    <property type="term" value="F:hydrolase activity"/>
    <property type="evidence" value="ECO:0007669"/>
    <property type="project" value="UniProtKB-KW"/>
</dbReference>
<evidence type="ECO:0000256" key="4">
    <source>
        <dbReference type="ARBA" id="ARBA00023157"/>
    </source>
</evidence>
<keyword evidence="6" id="KW-0732">Signal</keyword>
<protein>
    <submittedName>
        <fullName evidence="7">Uncharacterized protein</fullName>
    </submittedName>
</protein>
<organism evidence="7 8">
    <name type="scientific">Xylaria arbuscula</name>
    <dbReference type="NCBI Taxonomy" id="114810"/>
    <lineage>
        <taxon>Eukaryota</taxon>
        <taxon>Fungi</taxon>
        <taxon>Dikarya</taxon>
        <taxon>Ascomycota</taxon>
        <taxon>Pezizomycotina</taxon>
        <taxon>Sordariomycetes</taxon>
        <taxon>Xylariomycetidae</taxon>
        <taxon>Xylariales</taxon>
        <taxon>Xylariaceae</taxon>
        <taxon>Xylaria</taxon>
    </lineage>
</organism>
<gene>
    <name evidence="7" type="ORF">NPX13_g5535</name>
</gene>
<dbReference type="AlphaFoldDB" id="A0A9W8NEE3"/>